<dbReference type="GO" id="GO:0005794">
    <property type="term" value="C:Golgi apparatus"/>
    <property type="evidence" value="ECO:0007669"/>
    <property type="project" value="TreeGrafter"/>
</dbReference>
<feature type="compositionally biased region" description="Basic and acidic residues" evidence="2">
    <location>
        <begin position="338"/>
        <end position="381"/>
    </location>
</feature>
<evidence type="ECO:0000256" key="1">
    <source>
        <dbReference type="ARBA" id="ARBA00023157"/>
    </source>
</evidence>
<dbReference type="Gene3D" id="3.90.1480.20">
    <property type="entry name" value="Glycosyl transferase family 29"/>
    <property type="match status" value="2"/>
</dbReference>
<feature type="region of interest" description="Disordered" evidence="2">
    <location>
        <begin position="263"/>
        <end position="459"/>
    </location>
</feature>
<dbReference type="GO" id="GO:0003835">
    <property type="term" value="F:beta-galactoside alpha-2,6-sialyltransferase activity"/>
    <property type="evidence" value="ECO:0007669"/>
    <property type="project" value="TreeGrafter"/>
</dbReference>
<feature type="compositionally biased region" description="Basic and acidic residues" evidence="2">
    <location>
        <begin position="290"/>
        <end position="319"/>
    </location>
</feature>
<evidence type="ECO:0000256" key="2">
    <source>
        <dbReference type="SAM" id="MobiDB-lite"/>
    </source>
</evidence>
<dbReference type="PANTHER" id="PTHR46059:SF3">
    <property type="entry name" value="BETA-GALACTOSIDE ALPHA-2,6-SIALYLTRANSFERASE 2"/>
    <property type="match status" value="1"/>
</dbReference>
<protein>
    <submittedName>
        <fullName evidence="3">Beta-galactoside alpha-2,6-sialyltransferase 2</fullName>
    </submittedName>
</protein>
<organism evidence="3 4">
    <name type="scientific">Collichthys lucidus</name>
    <name type="common">Big head croaker</name>
    <name type="synonym">Sciaena lucida</name>
    <dbReference type="NCBI Taxonomy" id="240159"/>
    <lineage>
        <taxon>Eukaryota</taxon>
        <taxon>Metazoa</taxon>
        <taxon>Chordata</taxon>
        <taxon>Craniata</taxon>
        <taxon>Vertebrata</taxon>
        <taxon>Euteleostomi</taxon>
        <taxon>Actinopterygii</taxon>
        <taxon>Neopterygii</taxon>
        <taxon>Teleostei</taxon>
        <taxon>Neoteleostei</taxon>
        <taxon>Acanthomorphata</taxon>
        <taxon>Eupercaria</taxon>
        <taxon>Sciaenidae</taxon>
        <taxon>Collichthys</taxon>
    </lineage>
</organism>
<dbReference type="EMBL" id="CM014078">
    <property type="protein sequence ID" value="TKS66693.1"/>
    <property type="molecule type" value="Genomic_DNA"/>
</dbReference>
<dbReference type="STRING" id="240159.A0A4U5TYF6"/>
<keyword evidence="1" id="KW-1015">Disulfide bond</keyword>
<feature type="compositionally biased region" description="Polar residues" evidence="2">
    <location>
        <begin position="418"/>
        <end position="433"/>
    </location>
</feature>
<proteinExistence type="predicted"/>
<dbReference type="InterPro" id="IPR038578">
    <property type="entry name" value="GT29-like_sf"/>
</dbReference>
<dbReference type="AlphaFoldDB" id="A0A4U5TYF6"/>
<gene>
    <name evidence="3" type="ORF">D9C73_000750</name>
</gene>
<accession>A0A4U5TYF6</accession>
<keyword evidence="3" id="KW-0328">Glycosyltransferase</keyword>
<dbReference type="Proteomes" id="UP000298787">
    <property type="component" value="Chromosome 1"/>
</dbReference>
<dbReference type="PANTHER" id="PTHR46059">
    <property type="entry name" value="BETA-GALACTOSIDE ALPHA-2,6-SIALYLTRANSFERASE"/>
    <property type="match status" value="1"/>
</dbReference>
<sequence length="533" mass="59118">MKPYRTWLLLVLLVWLVLFLSLLCHFLDLRSSSPLWSRSAAKSRHTRTETRHLVSERGSLRPAGVEEKDWRRQRTDYRSRSKVYSRSKSLEILQRLWTGNLSVGMLSPRLQKVLKVQLSFNRHQVTYEGPRGGRRSGLQLYCELKRRTRIRTVDGTEEPFSGLGWARLVPSLPLQELQNSQYRTCAVVTSAGAILNSSLGMEIGLLLMMSLCGEVSVYEFIPSIRRTDLCHYYERYHDDACTLGAYHPLLYEKLLVQKINQSPPDQLRRGKGGSGRSTVDHDQGGSGRSTVDHDQRGSGRSTVDHDQRGSGRSTVDHDQGGSGRSTVDHDQGGSGRSTVDHDQRGSGRSTVDHDQRGSGRSTVDHDQRGSGRSTVDQDQRGSGRSTVDQDQGGSGRSTVDQDQRGSGRSTVDQDQRGSGRSTVDQYQRGSGRSTVDHDQGGSGRSTVDQDQRGFRTVHCGPGSEEFRTVHCGPRSEGFRTVHCGPRSEGFRTVHCGPRSEGFRTGHCGPRSEGFRTVHCGPGSEGFRTVHCGP</sequence>
<keyword evidence="4" id="KW-1185">Reference proteome</keyword>
<name>A0A4U5TYF6_COLLU</name>
<keyword evidence="3" id="KW-0808">Transferase</keyword>
<feature type="compositionally biased region" description="Basic and acidic residues" evidence="2">
    <location>
        <begin position="399"/>
        <end position="417"/>
    </location>
</feature>
<dbReference type="GO" id="GO:0097503">
    <property type="term" value="P:sialylation"/>
    <property type="evidence" value="ECO:0007669"/>
    <property type="project" value="TreeGrafter"/>
</dbReference>
<evidence type="ECO:0000313" key="4">
    <source>
        <dbReference type="Proteomes" id="UP000298787"/>
    </source>
</evidence>
<reference evidence="3 4" key="1">
    <citation type="submission" date="2019-01" db="EMBL/GenBank/DDBJ databases">
        <title>Genome Assembly of Collichthys lucidus.</title>
        <authorList>
            <person name="Cai M."/>
            <person name="Xiao S."/>
        </authorList>
    </citation>
    <scope>NUCLEOTIDE SEQUENCE [LARGE SCALE GENOMIC DNA]</scope>
    <source>
        <strain evidence="3">JT15FE1705JMU</strain>
        <tissue evidence="3">Muscle</tissue>
    </source>
</reference>
<evidence type="ECO:0000313" key="3">
    <source>
        <dbReference type="EMBL" id="TKS66693.1"/>
    </source>
</evidence>
<feature type="compositionally biased region" description="Polar residues" evidence="2">
    <location>
        <begin position="382"/>
        <end position="398"/>
    </location>
</feature>